<dbReference type="GO" id="GO:0009451">
    <property type="term" value="P:RNA modification"/>
    <property type="evidence" value="ECO:0007669"/>
    <property type="project" value="InterPro"/>
</dbReference>
<accession>A0AAE1WPR5</accession>
<dbReference type="InterPro" id="IPR011990">
    <property type="entry name" value="TPR-like_helical_dom_sf"/>
</dbReference>
<evidence type="ECO:0000313" key="4">
    <source>
        <dbReference type="Proteomes" id="UP001289374"/>
    </source>
</evidence>
<dbReference type="PROSITE" id="PS51375">
    <property type="entry name" value="PPR"/>
    <property type="match status" value="1"/>
</dbReference>
<evidence type="ECO:0000256" key="2">
    <source>
        <dbReference type="PROSITE-ProRule" id="PRU00708"/>
    </source>
</evidence>
<dbReference type="InterPro" id="IPR046960">
    <property type="entry name" value="PPR_At4g14850-like_plant"/>
</dbReference>
<dbReference type="InterPro" id="IPR002885">
    <property type="entry name" value="PPR_rpt"/>
</dbReference>
<dbReference type="Proteomes" id="UP001289374">
    <property type="component" value="Unassembled WGS sequence"/>
</dbReference>
<dbReference type="GO" id="GO:0003723">
    <property type="term" value="F:RNA binding"/>
    <property type="evidence" value="ECO:0007669"/>
    <property type="project" value="InterPro"/>
</dbReference>
<dbReference type="AlphaFoldDB" id="A0AAE1WPR5"/>
<keyword evidence="4" id="KW-1185">Reference proteome</keyword>
<dbReference type="NCBIfam" id="TIGR00756">
    <property type="entry name" value="PPR"/>
    <property type="match status" value="1"/>
</dbReference>
<dbReference type="EMBL" id="JACGWL010000008">
    <property type="protein sequence ID" value="KAK4397171.1"/>
    <property type="molecule type" value="Genomic_DNA"/>
</dbReference>
<dbReference type="PANTHER" id="PTHR47926:SF359">
    <property type="entry name" value="PENTACOTRIPEPTIDE-REPEAT REGION OF PRORP DOMAIN-CONTAINING PROTEIN"/>
    <property type="match status" value="1"/>
</dbReference>
<reference evidence="3" key="2">
    <citation type="journal article" date="2024" name="Plant">
        <title>Genomic evolution and insights into agronomic trait innovations of Sesamum species.</title>
        <authorList>
            <person name="Miao H."/>
            <person name="Wang L."/>
            <person name="Qu L."/>
            <person name="Liu H."/>
            <person name="Sun Y."/>
            <person name="Le M."/>
            <person name="Wang Q."/>
            <person name="Wei S."/>
            <person name="Zheng Y."/>
            <person name="Lin W."/>
            <person name="Duan Y."/>
            <person name="Cao H."/>
            <person name="Xiong S."/>
            <person name="Wang X."/>
            <person name="Wei L."/>
            <person name="Li C."/>
            <person name="Ma Q."/>
            <person name="Ju M."/>
            <person name="Zhao R."/>
            <person name="Li G."/>
            <person name="Mu C."/>
            <person name="Tian Q."/>
            <person name="Mei H."/>
            <person name="Zhang T."/>
            <person name="Gao T."/>
            <person name="Zhang H."/>
        </authorList>
    </citation>
    <scope>NUCLEOTIDE SEQUENCE</scope>
    <source>
        <strain evidence="3">K16</strain>
    </source>
</reference>
<keyword evidence="1" id="KW-0677">Repeat</keyword>
<name>A0AAE1WPR5_9LAMI</name>
<dbReference type="Gene3D" id="1.25.40.10">
    <property type="entry name" value="Tetratricopeptide repeat domain"/>
    <property type="match status" value="1"/>
</dbReference>
<evidence type="ECO:0000256" key="1">
    <source>
        <dbReference type="ARBA" id="ARBA00022737"/>
    </source>
</evidence>
<proteinExistence type="predicted"/>
<dbReference type="Pfam" id="PF13041">
    <property type="entry name" value="PPR_2"/>
    <property type="match status" value="1"/>
</dbReference>
<reference evidence="3" key="1">
    <citation type="submission" date="2020-06" db="EMBL/GenBank/DDBJ databases">
        <authorList>
            <person name="Li T."/>
            <person name="Hu X."/>
            <person name="Zhang T."/>
            <person name="Song X."/>
            <person name="Zhang H."/>
            <person name="Dai N."/>
            <person name="Sheng W."/>
            <person name="Hou X."/>
            <person name="Wei L."/>
        </authorList>
    </citation>
    <scope>NUCLEOTIDE SEQUENCE</scope>
    <source>
        <strain evidence="3">K16</strain>
        <tissue evidence="3">Leaf</tissue>
    </source>
</reference>
<feature type="repeat" description="PPR" evidence="2">
    <location>
        <begin position="62"/>
        <end position="96"/>
    </location>
</feature>
<comment type="caution">
    <text evidence="3">The sequence shown here is derived from an EMBL/GenBank/DDBJ whole genome shotgun (WGS) entry which is preliminary data.</text>
</comment>
<evidence type="ECO:0000313" key="3">
    <source>
        <dbReference type="EMBL" id="KAK4397171.1"/>
    </source>
</evidence>
<evidence type="ECO:0008006" key="5">
    <source>
        <dbReference type="Google" id="ProtNLM"/>
    </source>
</evidence>
<sequence>MFVKSAFRAFVGKNFSNAYSLFRSLRLEANPLFHWNLKITNYFKKRDVGSARKLFDEMPHKNVVTWNCMISGYIRNGMIREARQVFDSMPIKNVFLDCDVEWVCKERIEEGQALFDAMPVKNDVSWAMMIEGYFRIWGKRER</sequence>
<organism evidence="3 4">
    <name type="scientific">Sesamum angolense</name>
    <dbReference type="NCBI Taxonomy" id="2727404"/>
    <lineage>
        <taxon>Eukaryota</taxon>
        <taxon>Viridiplantae</taxon>
        <taxon>Streptophyta</taxon>
        <taxon>Embryophyta</taxon>
        <taxon>Tracheophyta</taxon>
        <taxon>Spermatophyta</taxon>
        <taxon>Magnoliopsida</taxon>
        <taxon>eudicotyledons</taxon>
        <taxon>Gunneridae</taxon>
        <taxon>Pentapetalae</taxon>
        <taxon>asterids</taxon>
        <taxon>lamiids</taxon>
        <taxon>Lamiales</taxon>
        <taxon>Pedaliaceae</taxon>
        <taxon>Sesamum</taxon>
    </lineage>
</organism>
<protein>
    <recommendedName>
        <fullName evidence="5">Pentatricopeptide repeat-containing protein</fullName>
    </recommendedName>
</protein>
<dbReference type="PANTHER" id="PTHR47926">
    <property type="entry name" value="PENTATRICOPEPTIDE REPEAT-CONTAINING PROTEIN"/>
    <property type="match status" value="1"/>
</dbReference>
<gene>
    <name evidence="3" type="ORF">Sango_1553700</name>
</gene>